<dbReference type="AlphaFoldDB" id="Q1YJR2"/>
<dbReference type="EMBL" id="AAPJ01000002">
    <property type="protein sequence ID" value="EAS50811.1"/>
    <property type="molecule type" value="Genomic_DNA"/>
</dbReference>
<dbReference type="BioCyc" id="AURANTIMONAS:SI859A1_00936-MONOMER"/>
<accession>Q1YJR2</accession>
<gene>
    <name evidence="1" type="ORF">SI859A1_00936</name>
</gene>
<evidence type="ECO:0000313" key="1">
    <source>
        <dbReference type="EMBL" id="EAS50811.1"/>
    </source>
</evidence>
<keyword evidence="2" id="KW-1185">Reference proteome</keyword>
<dbReference type="HOGENOM" id="CLU_2082128_0_0_5"/>
<dbReference type="Proteomes" id="UP000000321">
    <property type="component" value="Unassembled WGS sequence"/>
</dbReference>
<reference evidence="1 2" key="1">
    <citation type="journal article" date="2008" name="Appl. Environ. Microbiol.">
        <title>Genomic insights into Mn(II) oxidation by the marine alphaproteobacterium Aurantimonas sp. strain SI85-9A1.</title>
        <authorList>
            <person name="Dick G.J."/>
            <person name="Podell S."/>
            <person name="Johnson H.A."/>
            <person name="Rivera-Espinoza Y."/>
            <person name="Bernier-Latmani R."/>
            <person name="McCarthy J.K."/>
            <person name="Torpey J.W."/>
            <person name="Clement B.G."/>
            <person name="Gaasterland T."/>
            <person name="Tebo B.M."/>
        </authorList>
    </citation>
    <scope>NUCLEOTIDE SEQUENCE [LARGE SCALE GENOMIC DNA]</scope>
    <source>
        <strain evidence="1 2">SI85-9A1</strain>
    </source>
</reference>
<sequence length="117" mass="13064">MGRMSGALAWTVWTPAGCWKPCNTGAVQTVQTVQGSKKLEIRDTGRERDRPLTQGIGPEKKIGSISLDCLDEGHFPMFFKGIERPRTLDRIWTVWTIWTAGKAGSRAQQNAGRRDYA</sequence>
<evidence type="ECO:0000313" key="2">
    <source>
        <dbReference type="Proteomes" id="UP000000321"/>
    </source>
</evidence>
<protein>
    <submittedName>
        <fullName evidence="1">Uncharacterized protein</fullName>
    </submittedName>
</protein>
<comment type="caution">
    <text evidence="1">The sequence shown here is derived from an EMBL/GenBank/DDBJ whole genome shotgun (WGS) entry which is preliminary data.</text>
</comment>
<name>Q1YJR2_AURMS</name>
<proteinExistence type="predicted"/>
<organism evidence="1 2">
    <name type="scientific">Aurantimonas manganoxydans (strain ATCC BAA-1229 / DSM 21871 / SI85-9A1)</name>
    <dbReference type="NCBI Taxonomy" id="287752"/>
    <lineage>
        <taxon>Bacteria</taxon>
        <taxon>Pseudomonadati</taxon>
        <taxon>Pseudomonadota</taxon>
        <taxon>Alphaproteobacteria</taxon>
        <taxon>Hyphomicrobiales</taxon>
        <taxon>Aurantimonadaceae</taxon>
        <taxon>Aurantimonas</taxon>
    </lineage>
</organism>